<keyword evidence="3" id="KW-1185">Reference proteome</keyword>
<evidence type="ECO:0000313" key="3">
    <source>
        <dbReference type="Proteomes" id="UP001500518"/>
    </source>
</evidence>
<evidence type="ECO:0000313" key="2">
    <source>
        <dbReference type="EMBL" id="GAA5059798.1"/>
    </source>
</evidence>
<dbReference type="NCBIfam" id="NF004846">
    <property type="entry name" value="PRK06197.1"/>
    <property type="match status" value="1"/>
</dbReference>
<dbReference type="PRINTS" id="PR00081">
    <property type="entry name" value="GDHRDH"/>
</dbReference>
<keyword evidence="1" id="KW-0560">Oxidoreductase</keyword>
<comment type="caution">
    <text evidence="2">The sequence shown here is derived from an EMBL/GenBank/DDBJ whole genome shotgun (WGS) entry which is preliminary data.</text>
</comment>
<protein>
    <submittedName>
        <fullName evidence="2">SDR family NAD(P)-dependent oxidoreductase</fullName>
    </submittedName>
</protein>
<reference evidence="3" key="1">
    <citation type="journal article" date="2019" name="Int. J. Syst. Evol. Microbiol.">
        <title>The Global Catalogue of Microorganisms (GCM) 10K type strain sequencing project: providing services to taxonomists for standard genome sequencing and annotation.</title>
        <authorList>
            <consortium name="The Broad Institute Genomics Platform"/>
            <consortium name="The Broad Institute Genome Sequencing Center for Infectious Disease"/>
            <person name="Wu L."/>
            <person name="Ma J."/>
        </authorList>
    </citation>
    <scope>NUCLEOTIDE SEQUENCE [LARGE SCALE GENOMIC DNA]</scope>
    <source>
        <strain evidence="3">JCM 18014</strain>
    </source>
</reference>
<dbReference type="InterPro" id="IPR002347">
    <property type="entry name" value="SDR_fam"/>
</dbReference>
<dbReference type="EMBL" id="BAABHV010000021">
    <property type="protein sequence ID" value="GAA5059798.1"/>
    <property type="molecule type" value="Genomic_DNA"/>
</dbReference>
<dbReference type="Gene3D" id="3.40.50.720">
    <property type="entry name" value="NAD(P)-binding Rossmann-like Domain"/>
    <property type="match status" value="1"/>
</dbReference>
<evidence type="ECO:0000256" key="1">
    <source>
        <dbReference type="ARBA" id="ARBA00023002"/>
    </source>
</evidence>
<organism evidence="2 3">
    <name type="scientific">Erythrobacter westpacificensis</name>
    <dbReference type="NCBI Taxonomy" id="1055231"/>
    <lineage>
        <taxon>Bacteria</taxon>
        <taxon>Pseudomonadati</taxon>
        <taxon>Pseudomonadota</taxon>
        <taxon>Alphaproteobacteria</taxon>
        <taxon>Sphingomonadales</taxon>
        <taxon>Erythrobacteraceae</taxon>
        <taxon>Erythrobacter/Porphyrobacter group</taxon>
        <taxon>Erythrobacter</taxon>
    </lineage>
</organism>
<dbReference type="Pfam" id="PF00106">
    <property type="entry name" value="adh_short"/>
    <property type="match status" value="1"/>
</dbReference>
<dbReference type="Proteomes" id="UP001500518">
    <property type="component" value="Unassembled WGS sequence"/>
</dbReference>
<proteinExistence type="predicted"/>
<dbReference type="PANTHER" id="PTHR43157:SF31">
    <property type="entry name" value="PHOSPHATIDYLINOSITOL-GLYCAN BIOSYNTHESIS CLASS F PROTEIN"/>
    <property type="match status" value="1"/>
</dbReference>
<accession>A0ABP9KJ22</accession>
<dbReference type="SUPFAM" id="SSF51735">
    <property type="entry name" value="NAD(P)-binding Rossmann-fold domains"/>
    <property type="match status" value="1"/>
</dbReference>
<dbReference type="RefSeq" id="WP_346033590.1">
    <property type="nucleotide sequence ID" value="NZ_BAABHV010000021.1"/>
</dbReference>
<sequence length="303" mass="31916">MSFTFGDIPIQQGRTAIVTGANTGIGFEIARALAAKGARVLLACRDGDKAADAIARIDGGREQGGETEYLHLDLANLASVREAAETAAKEERIDMLVNNAGVMMPPFSTATAGCELQFAVNHLGHFAFTSLLLDKLAEEGGRVGMQSSIAHRNADIDFDNLDGSKGYDKTKFYGQSKLANLLFANELDRRLRKSGSKAQALASHPGIAASELTRHIKGGKVFSSIVGTVLNTSEEGALPALQAATDPAAEGGGYYGPYGFKETRGNTSGRAVQSKCAQDEQLAARLWDKSVELTGIDPGLAPA</sequence>
<gene>
    <name evidence="2" type="ORF">GCM10023208_27490</name>
</gene>
<name>A0ABP9KJ22_9SPHN</name>
<dbReference type="PANTHER" id="PTHR43157">
    <property type="entry name" value="PHOSPHATIDYLINOSITOL-GLYCAN BIOSYNTHESIS CLASS F PROTEIN-RELATED"/>
    <property type="match status" value="1"/>
</dbReference>
<dbReference type="InterPro" id="IPR036291">
    <property type="entry name" value="NAD(P)-bd_dom_sf"/>
</dbReference>